<evidence type="ECO:0000313" key="1">
    <source>
        <dbReference type="EMBL" id="KAF2819123.1"/>
    </source>
</evidence>
<accession>A0A6A6ZEK3</accession>
<dbReference type="AlphaFoldDB" id="A0A6A6ZEK3"/>
<dbReference type="EMBL" id="MU006246">
    <property type="protein sequence ID" value="KAF2819123.1"/>
    <property type="molecule type" value="Genomic_DNA"/>
</dbReference>
<organism evidence="1 2">
    <name type="scientific">Ophiobolus disseminans</name>
    <dbReference type="NCBI Taxonomy" id="1469910"/>
    <lineage>
        <taxon>Eukaryota</taxon>
        <taxon>Fungi</taxon>
        <taxon>Dikarya</taxon>
        <taxon>Ascomycota</taxon>
        <taxon>Pezizomycotina</taxon>
        <taxon>Dothideomycetes</taxon>
        <taxon>Pleosporomycetidae</taxon>
        <taxon>Pleosporales</taxon>
        <taxon>Pleosporineae</taxon>
        <taxon>Phaeosphaeriaceae</taxon>
        <taxon>Ophiobolus</taxon>
    </lineage>
</organism>
<evidence type="ECO:0000313" key="2">
    <source>
        <dbReference type="Proteomes" id="UP000799424"/>
    </source>
</evidence>
<dbReference type="OrthoDB" id="3799434at2759"/>
<reference evidence="1" key="1">
    <citation type="journal article" date="2020" name="Stud. Mycol.">
        <title>101 Dothideomycetes genomes: a test case for predicting lifestyles and emergence of pathogens.</title>
        <authorList>
            <person name="Haridas S."/>
            <person name="Albert R."/>
            <person name="Binder M."/>
            <person name="Bloem J."/>
            <person name="Labutti K."/>
            <person name="Salamov A."/>
            <person name="Andreopoulos B."/>
            <person name="Baker S."/>
            <person name="Barry K."/>
            <person name="Bills G."/>
            <person name="Bluhm B."/>
            <person name="Cannon C."/>
            <person name="Castanera R."/>
            <person name="Culley D."/>
            <person name="Daum C."/>
            <person name="Ezra D."/>
            <person name="Gonzalez J."/>
            <person name="Henrissat B."/>
            <person name="Kuo A."/>
            <person name="Liang C."/>
            <person name="Lipzen A."/>
            <person name="Lutzoni F."/>
            <person name="Magnuson J."/>
            <person name="Mondo S."/>
            <person name="Nolan M."/>
            <person name="Ohm R."/>
            <person name="Pangilinan J."/>
            <person name="Park H.-J."/>
            <person name="Ramirez L."/>
            <person name="Alfaro M."/>
            <person name="Sun H."/>
            <person name="Tritt A."/>
            <person name="Yoshinaga Y."/>
            <person name="Zwiers L.-H."/>
            <person name="Turgeon B."/>
            <person name="Goodwin S."/>
            <person name="Spatafora J."/>
            <person name="Crous P."/>
            <person name="Grigoriev I."/>
        </authorList>
    </citation>
    <scope>NUCLEOTIDE SEQUENCE</scope>
    <source>
        <strain evidence="1">CBS 113818</strain>
    </source>
</reference>
<protein>
    <submittedName>
        <fullName evidence="1">Uncharacterized protein</fullName>
    </submittedName>
</protein>
<gene>
    <name evidence="1" type="ORF">CC86DRAFT_388282</name>
</gene>
<proteinExistence type="predicted"/>
<dbReference type="Proteomes" id="UP000799424">
    <property type="component" value="Unassembled WGS sequence"/>
</dbReference>
<sequence length="172" mass="18859">MSIQHSANSAAPSWSWASVDADTAHMSNASLFGNLVKVIDVQGLPCESSFSTDSVPNDYLKLHGYLLRIQPGPFSANSFFPDCKDDITEGHHFCLPLRLQMSAQGDFLCGLVLRNVDDAIGFTFERVGMFRFREGNSLHVLGHGDFGIAYIFTEDPGDILGSMSLNEDILII</sequence>
<name>A0A6A6ZEK3_9PLEO</name>
<keyword evidence="2" id="KW-1185">Reference proteome</keyword>